<proteinExistence type="predicted"/>
<protein>
    <submittedName>
        <fullName evidence="2">Uncharacterized protein</fullName>
    </submittedName>
</protein>
<feature type="region of interest" description="Disordered" evidence="1">
    <location>
        <begin position="1"/>
        <end position="52"/>
    </location>
</feature>
<name>A0A1L9SXQ7_9EURO</name>
<dbReference type="RefSeq" id="XP_040695791.1">
    <property type="nucleotide sequence ID" value="XM_040848513.1"/>
</dbReference>
<evidence type="ECO:0000313" key="3">
    <source>
        <dbReference type="Proteomes" id="UP000184356"/>
    </source>
</evidence>
<dbReference type="EMBL" id="KV878607">
    <property type="protein sequence ID" value="OJJ51985.1"/>
    <property type="molecule type" value="Genomic_DNA"/>
</dbReference>
<accession>A0A1L9SXQ7</accession>
<sequence>MNGVLADHPDHPLTRDQGEHRATLTPTGHPLTPQAHLAHPGRATSGRHWSPT</sequence>
<evidence type="ECO:0000313" key="2">
    <source>
        <dbReference type="EMBL" id="OJJ51985.1"/>
    </source>
</evidence>
<dbReference type="VEuPathDB" id="FungiDB:ASPSYDRAFT_52587"/>
<evidence type="ECO:0000256" key="1">
    <source>
        <dbReference type="SAM" id="MobiDB-lite"/>
    </source>
</evidence>
<organism evidence="2 3">
    <name type="scientific">Aspergillus sydowii CBS 593.65</name>
    <dbReference type="NCBI Taxonomy" id="1036612"/>
    <lineage>
        <taxon>Eukaryota</taxon>
        <taxon>Fungi</taxon>
        <taxon>Dikarya</taxon>
        <taxon>Ascomycota</taxon>
        <taxon>Pezizomycotina</taxon>
        <taxon>Eurotiomycetes</taxon>
        <taxon>Eurotiomycetidae</taxon>
        <taxon>Eurotiales</taxon>
        <taxon>Aspergillaceae</taxon>
        <taxon>Aspergillus</taxon>
        <taxon>Aspergillus subgen. Nidulantes</taxon>
    </lineage>
</organism>
<dbReference type="GeneID" id="63764586"/>
<feature type="non-terminal residue" evidence="2">
    <location>
        <position position="52"/>
    </location>
</feature>
<dbReference type="AlphaFoldDB" id="A0A1L9SXQ7"/>
<keyword evidence="3" id="KW-1185">Reference proteome</keyword>
<gene>
    <name evidence="2" type="ORF">ASPSYDRAFT_52587</name>
</gene>
<dbReference type="Proteomes" id="UP000184356">
    <property type="component" value="Unassembled WGS sequence"/>
</dbReference>
<reference evidence="3" key="1">
    <citation type="journal article" date="2017" name="Genome Biol.">
        <title>Comparative genomics reveals high biological diversity and specific adaptations in the industrially and medically important fungal genus Aspergillus.</title>
        <authorList>
            <person name="de Vries R.P."/>
            <person name="Riley R."/>
            <person name="Wiebenga A."/>
            <person name="Aguilar-Osorio G."/>
            <person name="Amillis S."/>
            <person name="Uchima C.A."/>
            <person name="Anderluh G."/>
            <person name="Asadollahi M."/>
            <person name="Askin M."/>
            <person name="Barry K."/>
            <person name="Battaglia E."/>
            <person name="Bayram O."/>
            <person name="Benocci T."/>
            <person name="Braus-Stromeyer S.A."/>
            <person name="Caldana C."/>
            <person name="Canovas D."/>
            <person name="Cerqueira G.C."/>
            <person name="Chen F."/>
            <person name="Chen W."/>
            <person name="Choi C."/>
            <person name="Clum A."/>
            <person name="Dos Santos R.A."/>
            <person name="Damasio A.R."/>
            <person name="Diallinas G."/>
            <person name="Emri T."/>
            <person name="Fekete E."/>
            <person name="Flipphi M."/>
            <person name="Freyberg S."/>
            <person name="Gallo A."/>
            <person name="Gournas C."/>
            <person name="Habgood R."/>
            <person name="Hainaut M."/>
            <person name="Harispe M.L."/>
            <person name="Henrissat B."/>
            <person name="Hilden K.S."/>
            <person name="Hope R."/>
            <person name="Hossain A."/>
            <person name="Karabika E."/>
            <person name="Karaffa L."/>
            <person name="Karanyi Z."/>
            <person name="Krasevec N."/>
            <person name="Kuo A."/>
            <person name="Kusch H."/>
            <person name="LaButti K."/>
            <person name="Lagendijk E.L."/>
            <person name="Lapidus A."/>
            <person name="Levasseur A."/>
            <person name="Lindquist E."/>
            <person name="Lipzen A."/>
            <person name="Logrieco A.F."/>
            <person name="MacCabe A."/>
            <person name="Maekelae M.R."/>
            <person name="Malavazi I."/>
            <person name="Melin P."/>
            <person name="Meyer V."/>
            <person name="Mielnichuk N."/>
            <person name="Miskei M."/>
            <person name="Molnar A.P."/>
            <person name="Mule G."/>
            <person name="Ngan C.Y."/>
            <person name="Orejas M."/>
            <person name="Orosz E."/>
            <person name="Ouedraogo J.P."/>
            <person name="Overkamp K.M."/>
            <person name="Park H.-S."/>
            <person name="Perrone G."/>
            <person name="Piumi F."/>
            <person name="Punt P.J."/>
            <person name="Ram A.F."/>
            <person name="Ramon A."/>
            <person name="Rauscher S."/>
            <person name="Record E."/>
            <person name="Riano-Pachon D.M."/>
            <person name="Robert V."/>
            <person name="Roehrig J."/>
            <person name="Ruller R."/>
            <person name="Salamov A."/>
            <person name="Salih N.S."/>
            <person name="Samson R.A."/>
            <person name="Sandor E."/>
            <person name="Sanguinetti M."/>
            <person name="Schuetze T."/>
            <person name="Sepcic K."/>
            <person name="Shelest E."/>
            <person name="Sherlock G."/>
            <person name="Sophianopoulou V."/>
            <person name="Squina F.M."/>
            <person name="Sun H."/>
            <person name="Susca A."/>
            <person name="Todd R.B."/>
            <person name="Tsang A."/>
            <person name="Unkles S.E."/>
            <person name="van de Wiele N."/>
            <person name="van Rossen-Uffink D."/>
            <person name="Oliveira J.V."/>
            <person name="Vesth T.C."/>
            <person name="Visser J."/>
            <person name="Yu J.-H."/>
            <person name="Zhou M."/>
            <person name="Andersen M.R."/>
            <person name="Archer D.B."/>
            <person name="Baker S.E."/>
            <person name="Benoit I."/>
            <person name="Brakhage A.A."/>
            <person name="Braus G.H."/>
            <person name="Fischer R."/>
            <person name="Frisvad J.C."/>
            <person name="Goldman G.H."/>
            <person name="Houbraken J."/>
            <person name="Oakley B."/>
            <person name="Pocsi I."/>
            <person name="Scazzocchio C."/>
            <person name="Seiboth B."/>
            <person name="vanKuyk P.A."/>
            <person name="Wortman J."/>
            <person name="Dyer P.S."/>
            <person name="Grigoriev I.V."/>
        </authorList>
    </citation>
    <scope>NUCLEOTIDE SEQUENCE [LARGE SCALE GENOMIC DNA]</scope>
    <source>
        <strain evidence="3">CBS 593.65</strain>
    </source>
</reference>
<feature type="compositionally biased region" description="Basic and acidic residues" evidence="1">
    <location>
        <begin position="7"/>
        <end position="22"/>
    </location>
</feature>